<dbReference type="Gene3D" id="3.40.50.1820">
    <property type="entry name" value="alpha/beta hydrolase"/>
    <property type="match status" value="1"/>
</dbReference>
<dbReference type="VEuPathDB" id="AmoebaDB:NAEGRDRAFT_67244"/>
<dbReference type="OrthoDB" id="408373at2759"/>
<dbReference type="SUPFAM" id="SSF53474">
    <property type="entry name" value="alpha/beta-Hydrolases"/>
    <property type="match status" value="1"/>
</dbReference>
<keyword evidence="2" id="KW-1185">Reference proteome</keyword>
<protein>
    <submittedName>
        <fullName evidence="1">Predicted protein</fullName>
    </submittedName>
</protein>
<dbReference type="AlphaFoldDB" id="D2VED9"/>
<evidence type="ECO:0000313" key="2">
    <source>
        <dbReference type="Proteomes" id="UP000006671"/>
    </source>
</evidence>
<name>D2VED9_NAEGR</name>
<dbReference type="GeneID" id="8848318"/>
<dbReference type="InParanoid" id="D2VED9"/>
<reference evidence="1 2" key="1">
    <citation type="journal article" date="2010" name="Cell">
        <title>The genome of Naegleria gruberi illuminates early eukaryotic versatility.</title>
        <authorList>
            <person name="Fritz-Laylin L.K."/>
            <person name="Prochnik S.E."/>
            <person name="Ginger M.L."/>
            <person name="Dacks J.B."/>
            <person name="Carpenter M.L."/>
            <person name="Field M.C."/>
            <person name="Kuo A."/>
            <person name="Paredez A."/>
            <person name="Chapman J."/>
            <person name="Pham J."/>
            <person name="Shu S."/>
            <person name="Neupane R."/>
            <person name="Cipriano M."/>
            <person name="Mancuso J."/>
            <person name="Tu H."/>
            <person name="Salamov A."/>
            <person name="Lindquist E."/>
            <person name="Shapiro H."/>
            <person name="Lucas S."/>
            <person name="Grigoriev I.V."/>
            <person name="Cande W.Z."/>
            <person name="Fulton C."/>
            <person name="Rokhsar D.S."/>
            <person name="Dawson S.C."/>
        </authorList>
    </citation>
    <scope>NUCLEOTIDE SEQUENCE [LARGE SCALE GENOMIC DNA]</scope>
    <source>
        <strain evidence="1 2">NEG-M</strain>
    </source>
</reference>
<gene>
    <name evidence="1" type="ORF">NAEGRDRAFT_67244</name>
</gene>
<accession>D2VED9</accession>
<dbReference type="InterPro" id="IPR029058">
    <property type="entry name" value="AB_hydrolase_fold"/>
</dbReference>
<organism evidence="2">
    <name type="scientific">Naegleria gruberi</name>
    <name type="common">Amoeba</name>
    <dbReference type="NCBI Taxonomy" id="5762"/>
    <lineage>
        <taxon>Eukaryota</taxon>
        <taxon>Discoba</taxon>
        <taxon>Heterolobosea</taxon>
        <taxon>Tetramitia</taxon>
        <taxon>Eutetramitia</taxon>
        <taxon>Vahlkampfiidae</taxon>
        <taxon>Naegleria</taxon>
    </lineage>
</organism>
<sequence>MGGCVSVHFAAKHSDIVDDLILFSPAGATWKLPFGSSLVKVPWLGNVVYGALHKASTDEQKVATGLFDLNDSLVQERMKYAVEMKNKEDENNSQVTSFVNSFT</sequence>
<dbReference type="KEGG" id="ngr:NAEGRDRAFT_67244"/>
<evidence type="ECO:0000313" key="1">
    <source>
        <dbReference type="EMBL" id="EFC44860.1"/>
    </source>
</evidence>
<proteinExistence type="predicted"/>
<dbReference type="RefSeq" id="XP_002677604.1">
    <property type="nucleotide sequence ID" value="XM_002677558.1"/>
</dbReference>
<dbReference type="EMBL" id="GG738866">
    <property type="protein sequence ID" value="EFC44860.1"/>
    <property type="molecule type" value="Genomic_DNA"/>
</dbReference>
<dbReference type="Proteomes" id="UP000006671">
    <property type="component" value="Unassembled WGS sequence"/>
</dbReference>